<keyword evidence="3" id="KW-1185">Reference proteome</keyword>
<dbReference type="Gramene" id="TuG1812G0300002954.01.T01">
    <property type="protein sequence ID" value="TuG1812G0300002954.01.T01.cds336016"/>
    <property type="gene ID" value="TuG1812G0300002954.01"/>
</dbReference>
<dbReference type="Proteomes" id="UP000015106">
    <property type="component" value="Chromosome 3"/>
</dbReference>
<organism evidence="2 3">
    <name type="scientific">Triticum urartu</name>
    <name type="common">Red wild einkorn</name>
    <name type="synonym">Crithodium urartu</name>
    <dbReference type="NCBI Taxonomy" id="4572"/>
    <lineage>
        <taxon>Eukaryota</taxon>
        <taxon>Viridiplantae</taxon>
        <taxon>Streptophyta</taxon>
        <taxon>Embryophyta</taxon>
        <taxon>Tracheophyta</taxon>
        <taxon>Spermatophyta</taxon>
        <taxon>Magnoliopsida</taxon>
        <taxon>Liliopsida</taxon>
        <taxon>Poales</taxon>
        <taxon>Poaceae</taxon>
        <taxon>BOP clade</taxon>
        <taxon>Pooideae</taxon>
        <taxon>Triticodae</taxon>
        <taxon>Triticeae</taxon>
        <taxon>Triticinae</taxon>
        <taxon>Triticum</taxon>
    </lineage>
</organism>
<feature type="region of interest" description="Disordered" evidence="1">
    <location>
        <begin position="258"/>
        <end position="289"/>
    </location>
</feature>
<accession>A0A8R7PSL8</accession>
<name>A0A8R7PSL8_TRIUA</name>
<dbReference type="EnsemblPlants" id="TuG1812G0300002954.01.T01">
    <property type="protein sequence ID" value="TuG1812G0300002954.01.T01.cds336016"/>
    <property type="gene ID" value="TuG1812G0300002954.01"/>
</dbReference>
<feature type="compositionally biased region" description="Basic and acidic residues" evidence="1">
    <location>
        <begin position="268"/>
        <end position="285"/>
    </location>
</feature>
<dbReference type="AlphaFoldDB" id="A0A8R7PSL8"/>
<evidence type="ECO:0000313" key="2">
    <source>
        <dbReference type="EnsemblPlants" id="TuG1812G0300002954.01.T01.cds336016"/>
    </source>
</evidence>
<reference evidence="3" key="1">
    <citation type="journal article" date="2013" name="Nature">
        <title>Draft genome of the wheat A-genome progenitor Triticum urartu.</title>
        <authorList>
            <person name="Ling H.Q."/>
            <person name="Zhao S."/>
            <person name="Liu D."/>
            <person name="Wang J."/>
            <person name="Sun H."/>
            <person name="Zhang C."/>
            <person name="Fan H."/>
            <person name="Li D."/>
            <person name="Dong L."/>
            <person name="Tao Y."/>
            <person name="Gao C."/>
            <person name="Wu H."/>
            <person name="Li Y."/>
            <person name="Cui Y."/>
            <person name="Guo X."/>
            <person name="Zheng S."/>
            <person name="Wang B."/>
            <person name="Yu K."/>
            <person name="Liang Q."/>
            <person name="Yang W."/>
            <person name="Lou X."/>
            <person name="Chen J."/>
            <person name="Feng M."/>
            <person name="Jian J."/>
            <person name="Zhang X."/>
            <person name="Luo G."/>
            <person name="Jiang Y."/>
            <person name="Liu J."/>
            <person name="Wang Z."/>
            <person name="Sha Y."/>
            <person name="Zhang B."/>
            <person name="Wu H."/>
            <person name="Tang D."/>
            <person name="Shen Q."/>
            <person name="Xue P."/>
            <person name="Zou S."/>
            <person name="Wang X."/>
            <person name="Liu X."/>
            <person name="Wang F."/>
            <person name="Yang Y."/>
            <person name="An X."/>
            <person name="Dong Z."/>
            <person name="Zhang K."/>
            <person name="Zhang X."/>
            <person name="Luo M.C."/>
            <person name="Dvorak J."/>
            <person name="Tong Y."/>
            <person name="Wang J."/>
            <person name="Yang H."/>
            <person name="Li Z."/>
            <person name="Wang D."/>
            <person name="Zhang A."/>
            <person name="Wang J."/>
        </authorList>
    </citation>
    <scope>NUCLEOTIDE SEQUENCE</scope>
    <source>
        <strain evidence="3">cv. G1812</strain>
    </source>
</reference>
<feature type="region of interest" description="Disordered" evidence="1">
    <location>
        <begin position="214"/>
        <end position="236"/>
    </location>
</feature>
<reference evidence="2" key="3">
    <citation type="submission" date="2022-06" db="UniProtKB">
        <authorList>
            <consortium name="EnsemblPlants"/>
        </authorList>
    </citation>
    <scope>IDENTIFICATION</scope>
</reference>
<proteinExistence type="predicted"/>
<reference evidence="2" key="2">
    <citation type="submission" date="2018-03" db="EMBL/GenBank/DDBJ databases">
        <title>The Triticum urartu genome reveals the dynamic nature of wheat genome evolution.</title>
        <authorList>
            <person name="Ling H."/>
            <person name="Ma B."/>
            <person name="Shi X."/>
            <person name="Liu H."/>
            <person name="Dong L."/>
            <person name="Sun H."/>
            <person name="Cao Y."/>
            <person name="Gao Q."/>
            <person name="Zheng S."/>
            <person name="Li Y."/>
            <person name="Yu Y."/>
            <person name="Du H."/>
            <person name="Qi M."/>
            <person name="Li Y."/>
            <person name="Yu H."/>
            <person name="Cui Y."/>
            <person name="Wang N."/>
            <person name="Chen C."/>
            <person name="Wu H."/>
            <person name="Zhao Y."/>
            <person name="Zhang J."/>
            <person name="Li Y."/>
            <person name="Zhou W."/>
            <person name="Zhang B."/>
            <person name="Hu W."/>
            <person name="Eijk M."/>
            <person name="Tang J."/>
            <person name="Witsenboer H."/>
            <person name="Zhao S."/>
            <person name="Li Z."/>
            <person name="Zhang A."/>
            <person name="Wang D."/>
            <person name="Liang C."/>
        </authorList>
    </citation>
    <scope>NUCLEOTIDE SEQUENCE [LARGE SCALE GENOMIC DNA]</scope>
    <source>
        <strain evidence="2">cv. G1812</strain>
    </source>
</reference>
<protein>
    <submittedName>
        <fullName evidence="2">Uncharacterized protein</fullName>
    </submittedName>
</protein>
<evidence type="ECO:0000256" key="1">
    <source>
        <dbReference type="SAM" id="MobiDB-lite"/>
    </source>
</evidence>
<sequence length="378" mass="40824">MNIISSDLACCSHHQRRASHIGRPVLVHVEARLRRHSGQEDPGRRLLRRHRPLLLYQRCRHHIAGGAAGGGNHRNDGRLHGAQRRVVRRGLQAAPGVHLPFTVRHREPRRAPAVRRVRRARRRLRGILQAPLQVAGSEAIGGGVNGIAETVVVRLEDEGGVLGEEVVGAEGAGQERRQRAPLGRAAVGGVGGHQDADPGGAADLLEELPAVAAGHVGDGDGAERGLPGGSGVGDEELLGVDRLGERGADELEVHAGVDAPALAQPDGAHGEPRDRGARAPHRGRDQQGQQVLHRLHAGRRGRALRLVGAHHKSWQLDGLGLRRHPLLPHCSDLTRNCVVTLIFFPALYNRTWPLEMEGALGCFLKEWRRGRAGEGETR</sequence>
<evidence type="ECO:0000313" key="3">
    <source>
        <dbReference type="Proteomes" id="UP000015106"/>
    </source>
</evidence>